<evidence type="ECO:0000313" key="2">
    <source>
        <dbReference type="Proteomes" id="UP000198600"/>
    </source>
</evidence>
<sequence>MQVNAVSPGPTPHVLIIDDSVSEVRPLLQLLRTQPWRISFASDPHQGYQRALTLRPERLLSENPEPWPVWTEMSSSPGSSFVIGMVLNQFPRESVRSISPRR</sequence>
<keyword evidence="2" id="KW-1185">Reference proteome</keyword>
<proteinExistence type="predicted"/>
<dbReference type="Proteomes" id="UP000198600">
    <property type="component" value="Chromosome I"/>
</dbReference>
<name>A0A1H2MUJ4_9PSED</name>
<organism evidence="1 2">
    <name type="scientific">Pseudomonas mucidolens</name>
    <dbReference type="NCBI Taxonomy" id="46679"/>
    <lineage>
        <taxon>Bacteria</taxon>
        <taxon>Pseudomonadati</taxon>
        <taxon>Pseudomonadota</taxon>
        <taxon>Gammaproteobacteria</taxon>
        <taxon>Pseudomonadales</taxon>
        <taxon>Pseudomonadaceae</taxon>
        <taxon>Pseudomonas</taxon>
    </lineage>
</organism>
<dbReference type="EMBL" id="LT629802">
    <property type="protein sequence ID" value="SDU96840.1"/>
    <property type="molecule type" value="Genomic_DNA"/>
</dbReference>
<dbReference type="SUPFAM" id="SSF52172">
    <property type="entry name" value="CheY-like"/>
    <property type="match status" value="1"/>
</dbReference>
<gene>
    <name evidence="1" type="ORF">SAMN05216202_2409</name>
</gene>
<dbReference type="AlphaFoldDB" id="A0A1H2MUJ4"/>
<evidence type="ECO:0000313" key="1">
    <source>
        <dbReference type="EMBL" id="SDU96840.1"/>
    </source>
</evidence>
<accession>A0A1H2MUJ4</accession>
<reference evidence="2" key="1">
    <citation type="submission" date="2016-10" db="EMBL/GenBank/DDBJ databases">
        <authorList>
            <person name="Varghese N."/>
            <person name="Submissions S."/>
        </authorList>
    </citation>
    <scope>NUCLEOTIDE SEQUENCE [LARGE SCALE GENOMIC DNA]</scope>
    <source>
        <strain evidence="2">LMG 2223</strain>
    </source>
</reference>
<dbReference type="InterPro" id="IPR011006">
    <property type="entry name" value="CheY-like_superfamily"/>
</dbReference>
<protein>
    <recommendedName>
        <fullName evidence="3">Response regulatory domain-containing protein</fullName>
    </recommendedName>
</protein>
<evidence type="ECO:0008006" key="3">
    <source>
        <dbReference type="Google" id="ProtNLM"/>
    </source>
</evidence>